<dbReference type="InterPro" id="IPR027409">
    <property type="entry name" value="GroEL-like_apical_dom_sf"/>
</dbReference>
<dbReference type="Proteomes" id="UP000266723">
    <property type="component" value="Unassembled WGS sequence"/>
</dbReference>
<dbReference type="InterPro" id="IPR002423">
    <property type="entry name" value="Cpn60/GroEL/TCP-1"/>
</dbReference>
<dbReference type="SUPFAM" id="SSF48592">
    <property type="entry name" value="GroEL equatorial domain-like"/>
    <property type="match status" value="1"/>
</dbReference>
<keyword evidence="2" id="KW-0809">Transit peptide</keyword>
<evidence type="ECO:0000256" key="4">
    <source>
        <dbReference type="RuleBase" id="RU000418"/>
    </source>
</evidence>
<evidence type="ECO:0000256" key="5">
    <source>
        <dbReference type="SAM" id="Coils"/>
    </source>
</evidence>
<dbReference type="Gene3D" id="1.10.560.10">
    <property type="entry name" value="GroEL-like equatorial domain"/>
    <property type="match status" value="1"/>
</dbReference>
<dbReference type="Gene3D" id="3.30.260.10">
    <property type="entry name" value="TCP-1-like chaperonin intermediate domain"/>
    <property type="match status" value="1"/>
</dbReference>
<dbReference type="Gene3D" id="3.50.7.10">
    <property type="entry name" value="GroEL"/>
    <property type="match status" value="1"/>
</dbReference>
<keyword evidence="5" id="KW-0175">Coiled coil</keyword>
<sequence length="641" mass="68382">YCIHQRVDHCAAVGEVTRVELCESLVVMCLSCIQEIEVRCCSLVSSKPSGGYLHPLLRSYTVSVTMASTFTATSSLGSLVAPSALKFPSSSFGRRQNVCSRRTRPAIVCAAKELHFNKDGSTIKKLQTGVNKLADLVGVTLGPKGRNVVLESKYGSPKLVNDGVTVAIEVELEDPVENIGAKLVRQAAEKANDLAGDGTTTSVVLAQVFIAEGVKVVAAGANPVLITRDIEKTAKALVHELKLMSKEVEDSELADVAAVSAGNNPEVGNMIAEAMSKVGRKGVVTLEEGKSVENHLYVVEGMQFDRGYISPYLVTDSEKMSVEYENCKLLLVDKKVTNARYLVGVLEDAIRGGYPILIIAEDIEQEALATLVVNKLRGTLKIAAIKAPGFGERKSTTVIREEVGLSLDKAGKEVLGTASKVVLTKEMTTIVGDGSTQEAVNKRVVQIKNLIEQAEQEYEKEKLNERIAKLSGGVAVIQVGAQTETELKEKKLRVEDALNATKAAVAEGIVVGGGCTLLRLAAKVDAIKDTLENDEEKVGAEIVKRALSYPLKLIAKNAGVSGSVVSEKVLANDNVKFGYNAATGKYEDLMAAGIIDPTKVVRCCLEHAASVAKTFLMSDCVVVEIKEPEPVPAGNPMDNSG</sequence>
<dbReference type="CDD" id="cd03344">
    <property type="entry name" value="GroEL"/>
    <property type="match status" value="1"/>
</dbReference>
<dbReference type="Pfam" id="PF00118">
    <property type="entry name" value="Cpn60_TCP1"/>
    <property type="match status" value="1"/>
</dbReference>
<dbReference type="SUPFAM" id="SSF52029">
    <property type="entry name" value="GroEL apical domain-like"/>
    <property type="match status" value="1"/>
</dbReference>
<feature type="coiled-coil region" evidence="5">
    <location>
        <begin position="437"/>
        <end position="471"/>
    </location>
</feature>
<dbReference type="SUPFAM" id="SSF54849">
    <property type="entry name" value="GroEL-intermediate domain like"/>
    <property type="match status" value="1"/>
</dbReference>
<comment type="similarity">
    <text evidence="1 4">Belongs to the chaperonin (HSP60) family.</text>
</comment>
<proteinExistence type="inferred from homology"/>
<organism evidence="6 7">
    <name type="scientific">Brassica cretica</name>
    <name type="common">Mustard</name>
    <dbReference type="NCBI Taxonomy" id="69181"/>
    <lineage>
        <taxon>Eukaryota</taxon>
        <taxon>Viridiplantae</taxon>
        <taxon>Streptophyta</taxon>
        <taxon>Embryophyta</taxon>
        <taxon>Tracheophyta</taxon>
        <taxon>Spermatophyta</taxon>
        <taxon>Magnoliopsida</taxon>
        <taxon>eudicotyledons</taxon>
        <taxon>Gunneridae</taxon>
        <taxon>Pentapetalae</taxon>
        <taxon>rosids</taxon>
        <taxon>malvids</taxon>
        <taxon>Brassicales</taxon>
        <taxon>Brassicaceae</taxon>
        <taxon>Brassiceae</taxon>
        <taxon>Brassica</taxon>
    </lineage>
</organism>
<evidence type="ECO:0000313" key="7">
    <source>
        <dbReference type="Proteomes" id="UP000266723"/>
    </source>
</evidence>
<dbReference type="NCBIfam" id="NF009488">
    <property type="entry name" value="PRK12850.1"/>
    <property type="match status" value="1"/>
</dbReference>
<dbReference type="NCBIfam" id="NF000592">
    <property type="entry name" value="PRK00013.1"/>
    <property type="match status" value="1"/>
</dbReference>
<keyword evidence="7" id="KW-1185">Reference proteome</keyword>
<dbReference type="NCBIfam" id="TIGR02348">
    <property type="entry name" value="GroEL"/>
    <property type="match status" value="1"/>
</dbReference>
<evidence type="ECO:0000256" key="1">
    <source>
        <dbReference type="ARBA" id="ARBA00006607"/>
    </source>
</evidence>
<evidence type="ECO:0000313" key="6">
    <source>
        <dbReference type="EMBL" id="KAF3548602.1"/>
    </source>
</evidence>
<accession>A0ABQ7CAJ8</accession>
<comment type="caution">
    <text evidence="6">The sequence shown here is derived from an EMBL/GenBank/DDBJ whole genome shotgun (WGS) entry which is preliminary data.</text>
</comment>
<reference evidence="6 7" key="1">
    <citation type="journal article" date="2020" name="BMC Genomics">
        <title>Intraspecific diversification of the crop wild relative Brassica cretica Lam. using demographic model selection.</title>
        <authorList>
            <person name="Kioukis A."/>
            <person name="Michalopoulou V.A."/>
            <person name="Briers L."/>
            <person name="Pirintsos S."/>
            <person name="Studholme D.J."/>
            <person name="Pavlidis P."/>
            <person name="Sarris P.F."/>
        </authorList>
    </citation>
    <scope>NUCLEOTIDE SEQUENCE [LARGE SCALE GENOMIC DNA]</scope>
    <source>
        <strain evidence="7">cv. PFS-1207/04</strain>
    </source>
</reference>
<name>A0ABQ7CAJ8_BRACR</name>
<dbReference type="NCBIfam" id="NF009487">
    <property type="entry name" value="PRK12849.1"/>
    <property type="match status" value="1"/>
</dbReference>
<dbReference type="InterPro" id="IPR027413">
    <property type="entry name" value="GROEL-like_equatorial_sf"/>
</dbReference>
<evidence type="ECO:0008006" key="8">
    <source>
        <dbReference type="Google" id="ProtNLM"/>
    </source>
</evidence>
<dbReference type="EMBL" id="QGKV02000832">
    <property type="protein sequence ID" value="KAF3548602.1"/>
    <property type="molecule type" value="Genomic_DNA"/>
</dbReference>
<dbReference type="PANTHER" id="PTHR45633">
    <property type="entry name" value="60 KDA HEAT SHOCK PROTEIN, MITOCHONDRIAL"/>
    <property type="match status" value="1"/>
</dbReference>
<feature type="non-terminal residue" evidence="6">
    <location>
        <position position="1"/>
    </location>
</feature>
<evidence type="ECO:0000256" key="3">
    <source>
        <dbReference type="ARBA" id="ARBA00023186"/>
    </source>
</evidence>
<dbReference type="NCBIfam" id="NF009489">
    <property type="entry name" value="PRK12851.1"/>
    <property type="match status" value="1"/>
</dbReference>
<dbReference type="InterPro" id="IPR001844">
    <property type="entry name" value="Cpn60/GroEL"/>
</dbReference>
<dbReference type="PRINTS" id="PR00298">
    <property type="entry name" value="CHAPERONIN60"/>
</dbReference>
<gene>
    <name evidence="6" type="ORF">DY000_02004122</name>
</gene>
<protein>
    <recommendedName>
        <fullName evidence="8">RuBisCO large subunit-binding protein subunit beta, chloroplastic</fullName>
    </recommendedName>
</protein>
<keyword evidence="3" id="KW-0143">Chaperone</keyword>
<evidence type="ECO:0000256" key="2">
    <source>
        <dbReference type="ARBA" id="ARBA00022946"/>
    </source>
</evidence>
<dbReference type="InterPro" id="IPR027410">
    <property type="entry name" value="TCP-1-like_intermed_sf"/>
</dbReference>